<feature type="domain" description="ABC transmembrane type-1" evidence="9">
    <location>
        <begin position="15"/>
        <end position="296"/>
    </location>
</feature>
<evidence type="ECO:0000259" key="9">
    <source>
        <dbReference type="PROSITE" id="PS50929"/>
    </source>
</evidence>
<proteinExistence type="predicted"/>
<dbReference type="AlphaFoldDB" id="A0A0R1X9P1"/>
<evidence type="ECO:0000256" key="4">
    <source>
        <dbReference type="ARBA" id="ARBA00022840"/>
    </source>
</evidence>
<comment type="caution">
    <text evidence="10">The sequence shown here is derived from an EMBL/GenBank/DDBJ whole genome shotgun (WGS) entry which is preliminary data.</text>
</comment>
<dbReference type="GO" id="GO:0005524">
    <property type="term" value="F:ATP binding"/>
    <property type="evidence" value="ECO:0007669"/>
    <property type="project" value="UniProtKB-KW"/>
</dbReference>
<protein>
    <submittedName>
        <fullName evidence="10">ABC transporter</fullName>
    </submittedName>
</protein>
<dbReference type="PROSITE" id="PS50893">
    <property type="entry name" value="ABC_TRANSPORTER_2"/>
    <property type="match status" value="1"/>
</dbReference>
<dbReference type="SUPFAM" id="SSF52540">
    <property type="entry name" value="P-loop containing nucleoside triphosphate hydrolases"/>
    <property type="match status" value="1"/>
</dbReference>
<dbReference type="SUPFAM" id="SSF90123">
    <property type="entry name" value="ABC transporter transmembrane region"/>
    <property type="match status" value="1"/>
</dbReference>
<gene>
    <name evidence="10" type="ORF">FC91_GL002810</name>
</gene>
<dbReference type="PATRIC" id="fig|1122147.4.peg.2895"/>
<dbReference type="CDD" id="cd03228">
    <property type="entry name" value="ABCC_MRP_Like"/>
    <property type="match status" value="1"/>
</dbReference>
<dbReference type="PROSITE" id="PS00211">
    <property type="entry name" value="ABC_TRANSPORTER_1"/>
    <property type="match status" value="1"/>
</dbReference>
<feature type="transmembrane region" description="Helical" evidence="7">
    <location>
        <begin position="50"/>
        <end position="70"/>
    </location>
</feature>
<evidence type="ECO:0000313" key="11">
    <source>
        <dbReference type="Proteomes" id="UP000050949"/>
    </source>
</evidence>
<dbReference type="SMART" id="SM00382">
    <property type="entry name" value="AAA"/>
    <property type="match status" value="1"/>
</dbReference>
<dbReference type="PROSITE" id="PS50929">
    <property type="entry name" value="ABC_TM1F"/>
    <property type="match status" value="1"/>
</dbReference>
<accession>A0A0R1X9P1</accession>
<dbReference type="InterPro" id="IPR003439">
    <property type="entry name" value="ABC_transporter-like_ATP-bd"/>
</dbReference>
<dbReference type="RefSeq" id="WP_027828219.1">
    <property type="nucleotide sequence ID" value="NZ_AUEH01000015.1"/>
</dbReference>
<dbReference type="eggNOG" id="COG1132">
    <property type="taxonomic scope" value="Bacteria"/>
</dbReference>
<evidence type="ECO:0000256" key="6">
    <source>
        <dbReference type="ARBA" id="ARBA00023136"/>
    </source>
</evidence>
<dbReference type="InterPro" id="IPR036640">
    <property type="entry name" value="ABC1_TM_sf"/>
</dbReference>
<evidence type="ECO:0000256" key="2">
    <source>
        <dbReference type="ARBA" id="ARBA00022692"/>
    </source>
</evidence>
<dbReference type="InterPro" id="IPR027417">
    <property type="entry name" value="P-loop_NTPase"/>
</dbReference>
<keyword evidence="5 7" id="KW-1133">Transmembrane helix</keyword>
<dbReference type="GO" id="GO:0016887">
    <property type="term" value="F:ATP hydrolysis activity"/>
    <property type="evidence" value="ECO:0007669"/>
    <property type="project" value="InterPro"/>
</dbReference>
<dbReference type="EMBL" id="AZFW01000060">
    <property type="protein sequence ID" value="KRM26888.1"/>
    <property type="molecule type" value="Genomic_DNA"/>
</dbReference>
<comment type="subcellular location">
    <subcellularLocation>
        <location evidence="1">Cell membrane</location>
        <topology evidence="1">Multi-pass membrane protein</topology>
    </subcellularLocation>
</comment>
<feature type="transmembrane region" description="Helical" evidence="7">
    <location>
        <begin position="12"/>
        <end position="38"/>
    </location>
</feature>
<keyword evidence="2 7" id="KW-0812">Transmembrane</keyword>
<sequence length="540" mass="58603">MSLLHYFGQRRGRLALVIAIIVVNAGLLTLGGIGSATALTVIVKRQAGPFFVWVGVTIAADLSYAVLLYFQTVQKTKLTQEIDTLIRADVAQRLGAQDYAGFHHETTATYTSWLTNDISTINEYGIGDLLMIIQQIAEIIFSGTTLFFFHWSLLVTVLVFAAAMVIFPRVFKAWMDRTSLARTKANERLVNVLEDMLNGFDTLFMTNLTKVLAEKIVAASRDVNHHYIAFGRASGAMYASTNGLSFLSQLLLLAQAGWLILRRLTPVGAISGVQYFGGTIFAELSGIAFNWREFRSVGPIMDKLASAGDKPVPGTPADPLSARPTALQLTDVTYGYADRPEKVLRHVSLTIPVGRKLILTGDSGTGKSTLLGIISGQITQYTGDVTLAGQNYRDLPQGALHDQLAYVTQEPYIFNASFTWNITLGRSVPTAELTQVLQQVGLTPFVDGLAQGLETVLTHNGTDLSGGQKQRIALARALVSGRPILLLDEATSALDKDASLALEKSLLTMPGLTILMVTHHLRPEIAALADQVVALNDINQ</sequence>
<evidence type="ECO:0000313" key="10">
    <source>
        <dbReference type="EMBL" id="KRM26888.1"/>
    </source>
</evidence>
<feature type="transmembrane region" description="Helical" evidence="7">
    <location>
        <begin position="139"/>
        <end position="167"/>
    </location>
</feature>
<dbReference type="GO" id="GO:0005886">
    <property type="term" value="C:plasma membrane"/>
    <property type="evidence" value="ECO:0007669"/>
    <property type="project" value="UniProtKB-SubCell"/>
</dbReference>
<dbReference type="PANTHER" id="PTHR43394">
    <property type="entry name" value="ATP-DEPENDENT PERMEASE MDL1, MITOCHONDRIAL"/>
    <property type="match status" value="1"/>
</dbReference>
<dbReference type="InterPro" id="IPR011527">
    <property type="entry name" value="ABC1_TM_dom"/>
</dbReference>
<evidence type="ECO:0000256" key="5">
    <source>
        <dbReference type="ARBA" id="ARBA00022989"/>
    </source>
</evidence>
<dbReference type="Pfam" id="PF00005">
    <property type="entry name" value="ABC_tran"/>
    <property type="match status" value="1"/>
</dbReference>
<keyword evidence="6 7" id="KW-0472">Membrane</keyword>
<evidence type="ECO:0000256" key="7">
    <source>
        <dbReference type="SAM" id="Phobius"/>
    </source>
</evidence>
<evidence type="ECO:0000259" key="8">
    <source>
        <dbReference type="PROSITE" id="PS50893"/>
    </source>
</evidence>
<dbReference type="GO" id="GO:0015421">
    <property type="term" value="F:ABC-type oligopeptide transporter activity"/>
    <property type="evidence" value="ECO:0007669"/>
    <property type="project" value="TreeGrafter"/>
</dbReference>
<dbReference type="InterPro" id="IPR039421">
    <property type="entry name" value="Type_1_exporter"/>
</dbReference>
<dbReference type="Proteomes" id="UP000050949">
    <property type="component" value="Unassembled WGS sequence"/>
</dbReference>
<dbReference type="Gene3D" id="1.20.1560.10">
    <property type="entry name" value="ABC transporter type 1, transmembrane domain"/>
    <property type="match status" value="1"/>
</dbReference>
<feature type="domain" description="ABC transporter" evidence="8">
    <location>
        <begin position="327"/>
        <end position="538"/>
    </location>
</feature>
<dbReference type="Pfam" id="PF00664">
    <property type="entry name" value="ABC_membrane"/>
    <property type="match status" value="1"/>
</dbReference>
<evidence type="ECO:0000256" key="1">
    <source>
        <dbReference type="ARBA" id="ARBA00004651"/>
    </source>
</evidence>
<dbReference type="InterPro" id="IPR017871">
    <property type="entry name" value="ABC_transporter-like_CS"/>
</dbReference>
<keyword evidence="3" id="KW-0547">Nucleotide-binding</keyword>
<dbReference type="Gene3D" id="3.40.50.300">
    <property type="entry name" value="P-loop containing nucleotide triphosphate hydrolases"/>
    <property type="match status" value="1"/>
</dbReference>
<keyword evidence="4" id="KW-0067">ATP-binding</keyword>
<dbReference type="InterPro" id="IPR003593">
    <property type="entry name" value="AAA+_ATPase"/>
</dbReference>
<name>A0A0R1X9P1_9LACO</name>
<dbReference type="PANTHER" id="PTHR43394:SF1">
    <property type="entry name" value="ATP-BINDING CASSETTE SUB-FAMILY B MEMBER 10, MITOCHONDRIAL"/>
    <property type="match status" value="1"/>
</dbReference>
<reference evidence="10 11" key="1">
    <citation type="journal article" date="2015" name="Genome Announc.">
        <title>Expanding the biotechnology potential of lactobacilli through comparative genomics of 213 strains and associated genera.</title>
        <authorList>
            <person name="Sun Z."/>
            <person name="Harris H.M."/>
            <person name="McCann A."/>
            <person name="Guo C."/>
            <person name="Argimon S."/>
            <person name="Zhang W."/>
            <person name="Yang X."/>
            <person name="Jeffery I.B."/>
            <person name="Cooney J.C."/>
            <person name="Kagawa T.F."/>
            <person name="Liu W."/>
            <person name="Song Y."/>
            <person name="Salvetti E."/>
            <person name="Wrobel A."/>
            <person name="Rasinkangas P."/>
            <person name="Parkhill J."/>
            <person name="Rea M.C."/>
            <person name="O'Sullivan O."/>
            <person name="Ritari J."/>
            <person name="Douillard F.P."/>
            <person name="Paul Ross R."/>
            <person name="Yang R."/>
            <person name="Briner A.E."/>
            <person name="Felis G.E."/>
            <person name="de Vos W.M."/>
            <person name="Barrangou R."/>
            <person name="Klaenhammer T.R."/>
            <person name="Caufield P.W."/>
            <person name="Cui Y."/>
            <person name="Zhang H."/>
            <person name="O'Toole P.W."/>
        </authorList>
    </citation>
    <scope>NUCLEOTIDE SEQUENCE [LARGE SCALE GENOMIC DNA]</scope>
    <source>
        <strain evidence="10 11">DSM 16991</strain>
    </source>
</reference>
<evidence type="ECO:0000256" key="3">
    <source>
        <dbReference type="ARBA" id="ARBA00022741"/>
    </source>
</evidence>
<organism evidence="10 11">
    <name type="scientific">Schleiferilactobacillus harbinensis DSM 16991</name>
    <dbReference type="NCBI Taxonomy" id="1122147"/>
    <lineage>
        <taxon>Bacteria</taxon>
        <taxon>Bacillati</taxon>
        <taxon>Bacillota</taxon>
        <taxon>Bacilli</taxon>
        <taxon>Lactobacillales</taxon>
        <taxon>Lactobacillaceae</taxon>
        <taxon>Schleiferilactobacillus</taxon>
    </lineage>
</organism>